<dbReference type="AlphaFoldDB" id="A0AA35STZ9"/>
<evidence type="ECO:0000256" key="4">
    <source>
        <dbReference type="ARBA" id="ARBA00022801"/>
    </source>
</evidence>
<evidence type="ECO:0000259" key="5">
    <source>
        <dbReference type="Pfam" id="PF01850"/>
    </source>
</evidence>
<accession>A0AA35STZ9</accession>
<dbReference type="Gene3D" id="3.40.50.1010">
    <property type="entry name" value="5'-nuclease"/>
    <property type="match status" value="1"/>
</dbReference>
<dbReference type="GO" id="GO:0045926">
    <property type="term" value="P:negative regulation of growth"/>
    <property type="evidence" value="ECO:0007669"/>
    <property type="project" value="UniProtKB-ARBA"/>
</dbReference>
<keyword evidence="1" id="KW-1277">Toxin-antitoxin system</keyword>
<dbReference type="GO" id="GO:0046872">
    <property type="term" value="F:metal ion binding"/>
    <property type="evidence" value="ECO:0007669"/>
    <property type="project" value="UniProtKB-KW"/>
</dbReference>
<proteinExistence type="inferred from homology"/>
<keyword evidence="4" id="KW-0378">Hydrolase</keyword>
<dbReference type="InterPro" id="IPR006226">
    <property type="entry name" value="Mtu_PIN"/>
</dbReference>
<protein>
    <submittedName>
        <fullName evidence="6">Ribonuclease VapC39</fullName>
    </submittedName>
</protein>
<reference evidence="6" key="1">
    <citation type="submission" date="2023-03" db="EMBL/GenBank/DDBJ databases">
        <authorList>
            <person name="Steffen K."/>
            <person name="Cardenas P."/>
        </authorList>
    </citation>
    <scope>NUCLEOTIDE SEQUENCE</scope>
</reference>
<dbReference type="EMBL" id="CASHTH010002791">
    <property type="protein sequence ID" value="CAI8035297.1"/>
    <property type="molecule type" value="Genomic_DNA"/>
</dbReference>
<feature type="domain" description="PIN" evidence="5">
    <location>
        <begin position="10"/>
        <end position="133"/>
    </location>
</feature>
<sequence length="147" mass="16325">MASSENRPLLLDVNALMALGWPNHQFHRAVVGRLERRPAAGWATCVLTQLGFVRLSSNPAVVGVRRTPAQALDVLARLVRDRRHRYVEPLPPLRQVETHFGHLLGHQQVTDAYLLAVAVTNNATLLTLDRRLAPLAATRAHVEVIMP</sequence>
<name>A0AA35STZ9_GEOBA</name>
<dbReference type="InterPro" id="IPR002716">
    <property type="entry name" value="PIN_dom"/>
</dbReference>
<evidence type="ECO:0000313" key="7">
    <source>
        <dbReference type="Proteomes" id="UP001174909"/>
    </source>
</evidence>
<dbReference type="NCBIfam" id="TIGR00028">
    <property type="entry name" value="Mtu_PIN_fam"/>
    <property type="match status" value="1"/>
</dbReference>
<dbReference type="InterPro" id="IPR022907">
    <property type="entry name" value="VapC_family"/>
</dbReference>
<dbReference type="HAMAP" id="MF_00265">
    <property type="entry name" value="VapC_Nob1"/>
    <property type="match status" value="1"/>
</dbReference>
<dbReference type="GO" id="GO:0004540">
    <property type="term" value="F:RNA nuclease activity"/>
    <property type="evidence" value="ECO:0007669"/>
    <property type="project" value="InterPro"/>
</dbReference>
<keyword evidence="3" id="KW-0479">Metal-binding</keyword>
<keyword evidence="7" id="KW-1185">Reference proteome</keyword>
<dbReference type="SUPFAM" id="SSF88723">
    <property type="entry name" value="PIN domain-like"/>
    <property type="match status" value="1"/>
</dbReference>
<evidence type="ECO:0000256" key="3">
    <source>
        <dbReference type="ARBA" id="ARBA00022723"/>
    </source>
</evidence>
<organism evidence="6 7">
    <name type="scientific">Geodia barretti</name>
    <name type="common">Barrett's horny sponge</name>
    <dbReference type="NCBI Taxonomy" id="519541"/>
    <lineage>
        <taxon>Eukaryota</taxon>
        <taxon>Metazoa</taxon>
        <taxon>Porifera</taxon>
        <taxon>Demospongiae</taxon>
        <taxon>Heteroscleromorpha</taxon>
        <taxon>Tetractinellida</taxon>
        <taxon>Astrophorina</taxon>
        <taxon>Geodiidae</taxon>
        <taxon>Geodia</taxon>
    </lineage>
</organism>
<comment type="caution">
    <text evidence="6">The sequence shown here is derived from an EMBL/GenBank/DDBJ whole genome shotgun (WGS) entry which is preliminary data.</text>
</comment>
<keyword evidence="2" id="KW-0540">Nuclease</keyword>
<dbReference type="GO" id="GO:0016788">
    <property type="term" value="F:hydrolase activity, acting on ester bonds"/>
    <property type="evidence" value="ECO:0007669"/>
    <property type="project" value="InterPro"/>
</dbReference>
<evidence type="ECO:0000313" key="6">
    <source>
        <dbReference type="EMBL" id="CAI8035297.1"/>
    </source>
</evidence>
<dbReference type="Proteomes" id="UP001174909">
    <property type="component" value="Unassembled WGS sequence"/>
</dbReference>
<dbReference type="Pfam" id="PF01850">
    <property type="entry name" value="PIN"/>
    <property type="match status" value="1"/>
</dbReference>
<evidence type="ECO:0000256" key="1">
    <source>
        <dbReference type="ARBA" id="ARBA00022649"/>
    </source>
</evidence>
<dbReference type="InterPro" id="IPR029060">
    <property type="entry name" value="PIN-like_dom_sf"/>
</dbReference>
<gene>
    <name evidence="6" type="ORF">GBAR_LOCUS19825</name>
</gene>
<evidence type="ECO:0000256" key="2">
    <source>
        <dbReference type="ARBA" id="ARBA00022722"/>
    </source>
</evidence>